<feature type="chain" id="PRO_5002909352" description="Lipoprotein" evidence="1">
    <location>
        <begin position="24"/>
        <end position="231"/>
    </location>
</feature>
<dbReference type="KEGG" id="aca:ACP_1588"/>
<dbReference type="AlphaFoldDB" id="C1F6S9"/>
<keyword evidence="1" id="KW-0732">Signal</keyword>
<name>C1F6S9_ACIC5</name>
<feature type="signal peptide" evidence="1">
    <location>
        <begin position="1"/>
        <end position="23"/>
    </location>
</feature>
<keyword evidence="3" id="KW-1185">Reference proteome</keyword>
<evidence type="ECO:0000256" key="1">
    <source>
        <dbReference type="SAM" id="SignalP"/>
    </source>
</evidence>
<gene>
    <name evidence="2" type="ordered locus">ACP_1588</name>
</gene>
<organism evidence="2 3">
    <name type="scientific">Acidobacterium capsulatum (strain ATCC 51196 / DSM 11244 / BCRC 80197 / JCM 7670 / NBRC 15755 / NCIMB 13165 / 161)</name>
    <dbReference type="NCBI Taxonomy" id="240015"/>
    <lineage>
        <taxon>Bacteria</taxon>
        <taxon>Pseudomonadati</taxon>
        <taxon>Acidobacteriota</taxon>
        <taxon>Terriglobia</taxon>
        <taxon>Terriglobales</taxon>
        <taxon>Acidobacteriaceae</taxon>
        <taxon>Acidobacterium</taxon>
    </lineage>
</organism>
<dbReference type="eggNOG" id="ENOG5032TAC">
    <property type="taxonomic scope" value="Bacteria"/>
</dbReference>
<dbReference type="HOGENOM" id="CLU_104493_0_0_0"/>
<proteinExistence type="predicted"/>
<dbReference type="RefSeq" id="WP_015896713.1">
    <property type="nucleotide sequence ID" value="NC_012483.1"/>
</dbReference>
<sequence>MKVNVKSLVAVAALAVASVSADAAARPRSNTLRVEFPASNSVLAQTGAEAMYLYYNNDGQALLYVESDHGRELTTLDVTDPSAIRRVSRTELSVPSAYDFVRSIGEHTILIRYRKGSEVAALCLKHDMHPALKSASALEDASVQQTLGQTGLLISQGQTTPEALPDPQSYEVVDTANITHPVVLADIAGVTEQVSNPDTGTLFLLNESGVTVVRRLRVETEHQMELDQDLN</sequence>
<dbReference type="OrthoDB" id="117378at2"/>
<evidence type="ECO:0000313" key="3">
    <source>
        <dbReference type="Proteomes" id="UP000002207"/>
    </source>
</evidence>
<dbReference type="InParanoid" id="C1F6S9"/>
<dbReference type="EMBL" id="CP001472">
    <property type="protein sequence ID" value="ACO32971.1"/>
    <property type="molecule type" value="Genomic_DNA"/>
</dbReference>
<evidence type="ECO:0000313" key="2">
    <source>
        <dbReference type="EMBL" id="ACO32971.1"/>
    </source>
</evidence>
<accession>C1F6S9</accession>
<protein>
    <recommendedName>
        <fullName evidence="4">Lipoprotein</fullName>
    </recommendedName>
</protein>
<reference evidence="2 3" key="1">
    <citation type="journal article" date="2009" name="Appl. Environ. Microbiol.">
        <title>Three genomes from the phylum Acidobacteria provide insight into the lifestyles of these microorganisms in soils.</title>
        <authorList>
            <person name="Ward N.L."/>
            <person name="Challacombe J.F."/>
            <person name="Janssen P.H."/>
            <person name="Henrissat B."/>
            <person name="Coutinho P.M."/>
            <person name="Wu M."/>
            <person name="Xie G."/>
            <person name="Haft D.H."/>
            <person name="Sait M."/>
            <person name="Badger J."/>
            <person name="Barabote R.D."/>
            <person name="Bradley B."/>
            <person name="Brettin T.S."/>
            <person name="Brinkac L.M."/>
            <person name="Bruce D."/>
            <person name="Creasy T."/>
            <person name="Daugherty S.C."/>
            <person name="Davidsen T.M."/>
            <person name="DeBoy R.T."/>
            <person name="Detter J.C."/>
            <person name="Dodson R.J."/>
            <person name="Durkin A.S."/>
            <person name="Ganapathy A."/>
            <person name="Gwinn-Giglio M."/>
            <person name="Han C.S."/>
            <person name="Khouri H."/>
            <person name="Kiss H."/>
            <person name="Kothari S.P."/>
            <person name="Madupu R."/>
            <person name="Nelson K.E."/>
            <person name="Nelson W.C."/>
            <person name="Paulsen I."/>
            <person name="Penn K."/>
            <person name="Ren Q."/>
            <person name="Rosovitz M.J."/>
            <person name="Selengut J.D."/>
            <person name="Shrivastava S."/>
            <person name="Sullivan S.A."/>
            <person name="Tapia R."/>
            <person name="Thompson L.S."/>
            <person name="Watkins K.L."/>
            <person name="Yang Q."/>
            <person name="Yu C."/>
            <person name="Zafar N."/>
            <person name="Zhou L."/>
            <person name="Kuske C.R."/>
        </authorList>
    </citation>
    <scope>NUCLEOTIDE SEQUENCE [LARGE SCALE GENOMIC DNA]</scope>
    <source>
        <strain evidence="3">ATCC 51196 / DSM 11244 / BCRC 80197 / JCM 7670 / NBRC 15755 / NCIMB 13165 / 161</strain>
    </source>
</reference>
<dbReference type="Proteomes" id="UP000002207">
    <property type="component" value="Chromosome"/>
</dbReference>
<evidence type="ECO:0008006" key="4">
    <source>
        <dbReference type="Google" id="ProtNLM"/>
    </source>
</evidence>